<keyword evidence="3" id="KW-1185">Reference proteome</keyword>
<accession>A0A1I9YH43</accession>
<dbReference type="EMBL" id="CP017561">
    <property type="protein sequence ID" value="APA85626.1"/>
    <property type="molecule type" value="Genomic_DNA"/>
</dbReference>
<reference evidence="2" key="1">
    <citation type="submission" date="2016-09" db="EMBL/GenBank/DDBJ databases">
        <title>The Complete Genome of Burkholderia sprentiae wsm5005.</title>
        <authorList>
            <person name="De Meyer S."/>
            <person name="Wang P."/>
            <person name="Terpolilli J."/>
        </authorList>
    </citation>
    <scope>NUCLEOTIDE SEQUENCE [LARGE SCALE GENOMIC DNA]</scope>
    <source>
        <strain evidence="2">WSM5005</strain>
    </source>
</reference>
<dbReference type="STRING" id="754502.BJG93_09665"/>
<dbReference type="Proteomes" id="UP000179860">
    <property type="component" value="Chromosome 1"/>
</dbReference>
<dbReference type="Pfam" id="PF13692">
    <property type="entry name" value="Glyco_trans_1_4"/>
    <property type="match status" value="1"/>
</dbReference>
<dbReference type="SUPFAM" id="SSF53756">
    <property type="entry name" value="UDP-Glycosyltransferase/glycogen phosphorylase"/>
    <property type="match status" value="1"/>
</dbReference>
<gene>
    <name evidence="2" type="ORF">BJG93_09665</name>
</gene>
<dbReference type="OrthoDB" id="6501921at2"/>
<name>A0A1I9YH43_9BURK</name>
<sequence>MTGLKFILTTYSTAFTVSGGGESELVQVAEILKASGVHTDIYGIGSRPLSFYDGVIHFSVHADGHAILREAAIRNKRIFLWPNVWWLGPIPASEVARIEDITRSAHKVLFKSRAELENFTQYIRVPAEKIEIMPTCVSNRFLAQPDKDLLSTVSNSTDFALCLGLIEPIKNQLQTIRALNELKLDGLFVGGARDDVYYRQCVAEAHSGITFLPFIQPCSALLRSIIANCSVMAEPSIDPPGRSSLEGAIMQKPLVMSDGPWQREHFEDGVWYASTDSVEEIAAAISGAINDPGRDAKVAATYERVMTRHSASIIGPQIAAVLARESI</sequence>
<dbReference type="KEGG" id="pspw:BJG93_09665"/>
<dbReference type="Gene3D" id="3.40.50.2000">
    <property type="entry name" value="Glycogen Phosphorylase B"/>
    <property type="match status" value="1"/>
</dbReference>
<proteinExistence type="predicted"/>
<dbReference type="GO" id="GO:0016757">
    <property type="term" value="F:glycosyltransferase activity"/>
    <property type="evidence" value="ECO:0007669"/>
    <property type="project" value="TreeGrafter"/>
</dbReference>
<dbReference type="RefSeq" id="WP_027196880.1">
    <property type="nucleotide sequence ID" value="NZ_CP017561.2"/>
</dbReference>
<evidence type="ECO:0000313" key="3">
    <source>
        <dbReference type="Proteomes" id="UP000179860"/>
    </source>
</evidence>
<dbReference type="PANTHER" id="PTHR46401:SF2">
    <property type="entry name" value="GLYCOSYLTRANSFERASE WBBK-RELATED"/>
    <property type="match status" value="1"/>
</dbReference>
<dbReference type="AlphaFoldDB" id="A0A1I9YH43"/>
<dbReference type="CDD" id="cd03801">
    <property type="entry name" value="GT4_PimA-like"/>
    <property type="match status" value="1"/>
</dbReference>
<evidence type="ECO:0000256" key="1">
    <source>
        <dbReference type="ARBA" id="ARBA00022679"/>
    </source>
</evidence>
<keyword evidence="1" id="KW-0808">Transferase</keyword>
<dbReference type="PANTHER" id="PTHR46401">
    <property type="entry name" value="GLYCOSYLTRANSFERASE WBBK-RELATED"/>
    <property type="match status" value="1"/>
</dbReference>
<organism evidence="2 3">
    <name type="scientific">Paraburkholderia sprentiae WSM5005</name>
    <dbReference type="NCBI Taxonomy" id="754502"/>
    <lineage>
        <taxon>Bacteria</taxon>
        <taxon>Pseudomonadati</taxon>
        <taxon>Pseudomonadota</taxon>
        <taxon>Betaproteobacteria</taxon>
        <taxon>Burkholderiales</taxon>
        <taxon>Burkholderiaceae</taxon>
        <taxon>Paraburkholderia</taxon>
    </lineage>
</organism>
<protein>
    <submittedName>
        <fullName evidence="2">Glycosyltransferase family 4 protein</fullName>
    </submittedName>
</protein>
<evidence type="ECO:0000313" key="2">
    <source>
        <dbReference type="EMBL" id="APA85626.1"/>
    </source>
</evidence>
<reference evidence="2" key="2">
    <citation type="submission" date="2021-06" db="EMBL/GenBank/DDBJ databases">
        <authorList>
            <person name="Rogers T.H."/>
            <person name="Ramsay J.P."/>
            <person name="Wang P."/>
            <person name="Terpolilli J."/>
        </authorList>
    </citation>
    <scope>NUCLEOTIDE SEQUENCE</scope>
    <source>
        <strain evidence="2">WSM5005</strain>
    </source>
</reference>